<comment type="cofactor">
    <cofactor evidence="1">
        <name>Mg(2+)</name>
        <dbReference type="ChEBI" id="CHEBI:18420"/>
    </cofactor>
</comment>
<dbReference type="Proteomes" id="UP001306508">
    <property type="component" value="Unassembled WGS sequence"/>
</dbReference>
<dbReference type="InterPro" id="IPR027417">
    <property type="entry name" value="P-loop_NTPase"/>
</dbReference>
<dbReference type="Gene3D" id="1.10.150.300">
    <property type="entry name" value="TGS-like domain"/>
    <property type="match status" value="1"/>
</dbReference>
<dbReference type="PROSITE" id="PS51880">
    <property type="entry name" value="TGS"/>
    <property type="match status" value="1"/>
</dbReference>
<dbReference type="InterPro" id="IPR006073">
    <property type="entry name" value="GTP-bd"/>
</dbReference>
<dbReference type="NCBIfam" id="TIGR00092">
    <property type="entry name" value="redox-regulated ATPase YchF"/>
    <property type="match status" value="1"/>
</dbReference>
<dbReference type="SUPFAM" id="SSF81271">
    <property type="entry name" value="TGS-like"/>
    <property type="match status" value="1"/>
</dbReference>
<evidence type="ECO:0000259" key="7">
    <source>
        <dbReference type="PROSITE" id="PS51880"/>
    </source>
</evidence>
<dbReference type="GO" id="GO:0005524">
    <property type="term" value="F:ATP binding"/>
    <property type="evidence" value="ECO:0007669"/>
    <property type="project" value="UniProtKB-KW"/>
</dbReference>
<dbReference type="PIRSF" id="PIRSF006641">
    <property type="entry name" value="CHP00092"/>
    <property type="match status" value="1"/>
</dbReference>
<dbReference type="FunFam" id="1.10.150.300:FF:000001">
    <property type="entry name" value="Ribosome-binding ATPase YchF"/>
    <property type="match status" value="1"/>
</dbReference>
<keyword evidence="3" id="KW-0547">Nucleotide-binding</keyword>
<protein>
    <recommendedName>
        <fullName evidence="10">GTP-binding protein</fullName>
    </recommendedName>
</protein>
<keyword evidence="5" id="KW-0460">Magnesium</keyword>
<dbReference type="Pfam" id="PF01926">
    <property type="entry name" value="MMR_HSR1"/>
    <property type="match status" value="1"/>
</dbReference>
<dbReference type="GO" id="GO:0016887">
    <property type="term" value="F:ATP hydrolysis activity"/>
    <property type="evidence" value="ECO:0007669"/>
    <property type="project" value="InterPro"/>
</dbReference>
<dbReference type="GO" id="GO:0046872">
    <property type="term" value="F:metal ion binding"/>
    <property type="evidence" value="ECO:0007669"/>
    <property type="project" value="UniProtKB-KW"/>
</dbReference>
<dbReference type="PANTHER" id="PTHR23305:SF9">
    <property type="entry name" value="OBG-LIKE ATPASE HOMOLOG"/>
    <property type="match status" value="1"/>
</dbReference>
<dbReference type="InterPro" id="IPR031167">
    <property type="entry name" value="G_OBG"/>
</dbReference>
<keyword evidence="4" id="KW-0067">ATP-binding</keyword>
<dbReference type="InterPro" id="IPR012675">
    <property type="entry name" value="Beta-grasp_dom_sf"/>
</dbReference>
<dbReference type="InterPro" id="IPR004396">
    <property type="entry name" value="ATPase_YchF/OLA1"/>
</dbReference>
<proteinExistence type="predicted"/>
<dbReference type="SUPFAM" id="SSF52540">
    <property type="entry name" value="P-loop containing nucleoside triphosphate hydrolases"/>
    <property type="match status" value="1"/>
</dbReference>
<dbReference type="Pfam" id="PF06071">
    <property type="entry name" value="YchF-GTPase_C"/>
    <property type="match status" value="1"/>
</dbReference>
<evidence type="ECO:0000256" key="1">
    <source>
        <dbReference type="ARBA" id="ARBA00001946"/>
    </source>
</evidence>
<keyword evidence="9" id="KW-1185">Reference proteome</keyword>
<dbReference type="InterPro" id="IPR013029">
    <property type="entry name" value="YchF_C"/>
</dbReference>
<evidence type="ECO:0000256" key="2">
    <source>
        <dbReference type="ARBA" id="ARBA00022723"/>
    </source>
</evidence>
<accession>A0AAN7ZZ16</accession>
<evidence type="ECO:0000313" key="8">
    <source>
        <dbReference type="EMBL" id="KAK5782131.1"/>
    </source>
</evidence>
<dbReference type="InterPro" id="IPR012676">
    <property type="entry name" value="TGS-like"/>
</dbReference>
<name>A0AAN7ZZ16_9SACH</name>
<dbReference type="EMBL" id="JAWIZZ010000015">
    <property type="protein sequence ID" value="KAK5782131.1"/>
    <property type="molecule type" value="Genomic_DNA"/>
</dbReference>
<dbReference type="GO" id="GO:0005525">
    <property type="term" value="F:GTP binding"/>
    <property type="evidence" value="ECO:0007669"/>
    <property type="project" value="InterPro"/>
</dbReference>
<evidence type="ECO:0000256" key="4">
    <source>
        <dbReference type="ARBA" id="ARBA00022840"/>
    </source>
</evidence>
<dbReference type="Gene3D" id="3.40.50.300">
    <property type="entry name" value="P-loop containing nucleotide triphosphate hydrolases"/>
    <property type="match status" value="1"/>
</dbReference>
<dbReference type="AlphaFoldDB" id="A0AAN7ZZ16"/>
<sequence length="373" mass="42060">MHFLGRQSNNLSVGIVGLANIGKSTFFQNITHSKLGNPANYPFATIEPSHAITQIPNKKLDHLQKLYSAKKVTYSTLSVIDIAGLTKGAAEGKGLGNKFLNDIKLVDGLFHLVRAFKNDEITHLEQNVDPVRDLGLVQDELILKDLDMIESIISANNKKLNSVSRNHGGYNLRGELENELHLFEHLQDHLYTGQKISNFKSNNWTQGEINILNKYNFLTSKPSLILLNVDAEDYVGGKCAEMEGVRHWRDEFAPYDKIIIISNEFECNNKDETKSVLPRIIQETKQMLHLLSFYTVGPQEVREWNIRKGITAKDAAGVIHTDLQKSFLHAEIIKYDDLVGSTGKNKLHTQKVGKDYIMQGDDIVYFKATKGKN</sequence>
<feature type="domain" description="TGS" evidence="7">
    <location>
        <begin position="289"/>
        <end position="368"/>
    </location>
</feature>
<feature type="domain" description="OBG-type G" evidence="6">
    <location>
        <begin position="11"/>
        <end position="285"/>
    </location>
</feature>
<organism evidence="8 9">
    <name type="scientific">Arxiozyma heterogenica</name>
    <dbReference type="NCBI Taxonomy" id="278026"/>
    <lineage>
        <taxon>Eukaryota</taxon>
        <taxon>Fungi</taxon>
        <taxon>Dikarya</taxon>
        <taxon>Ascomycota</taxon>
        <taxon>Saccharomycotina</taxon>
        <taxon>Saccharomycetes</taxon>
        <taxon>Saccharomycetales</taxon>
        <taxon>Saccharomycetaceae</taxon>
        <taxon>Arxiozyma</taxon>
    </lineage>
</organism>
<dbReference type="PRINTS" id="PR00326">
    <property type="entry name" value="GTP1OBG"/>
</dbReference>
<dbReference type="GO" id="GO:0005737">
    <property type="term" value="C:cytoplasm"/>
    <property type="evidence" value="ECO:0007669"/>
    <property type="project" value="TreeGrafter"/>
</dbReference>
<dbReference type="FunFam" id="3.10.20.30:FF:000029">
    <property type="entry name" value="Obg-like ATPase 1"/>
    <property type="match status" value="1"/>
</dbReference>
<evidence type="ECO:0008006" key="10">
    <source>
        <dbReference type="Google" id="ProtNLM"/>
    </source>
</evidence>
<dbReference type="InterPro" id="IPR023192">
    <property type="entry name" value="TGS-like_dom_sf"/>
</dbReference>
<dbReference type="PROSITE" id="PS51710">
    <property type="entry name" value="G_OBG"/>
    <property type="match status" value="1"/>
</dbReference>
<keyword evidence="2" id="KW-0479">Metal-binding</keyword>
<gene>
    <name evidence="8" type="ORF">RI543_000454</name>
</gene>
<comment type="caution">
    <text evidence="8">The sequence shown here is derived from an EMBL/GenBank/DDBJ whole genome shotgun (WGS) entry which is preliminary data.</text>
</comment>
<evidence type="ECO:0000259" key="6">
    <source>
        <dbReference type="PROSITE" id="PS51710"/>
    </source>
</evidence>
<dbReference type="InterPro" id="IPR004095">
    <property type="entry name" value="TGS"/>
</dbReference>
<evidence type="ECO:0000313" key="9">
    <source>
        <dbReference type="Proteomes" id="UP001306508"/>
    </source>
</evidence>
<evidence type="ECO:0000256" key="5">
    <source>
        <dbReference type="ARBA" id="ARBA00022842"/>
    </source>
</evidence>
<reference evidence="9" key="1">
    <citation type="submission" date="2023-07" db="EMBL/GenBank/DDBJ databases">
        <title>A draft genome of Kazachstania heterogenica Y-27499.</title>
        <authorList>
            <person name="Donic C."/>
            <person name="Kralova J.S."/>
            <person name="Fidel L."/>
            <person name="Ben-Dor S."/>
            <person name="Jung S."/>
        </authorList>
    </citation>
    <scope>NUCLEOTIDE SEQUENCE [LARGE SCALE GENOMIC DNA]</scope>
    <source>
        <strain evidence="9">Y27499</strain>
    </source>
</reference>
<evidence type="ECO:0000256" key="3">
    <source>
        <dbReference type="ARBA" id="ARBA00022741"/>
    </source>
</evidence>
<dbReference type="Gene3D" id="3.10.20.30">
    <property type="match status" value="1"/>
</dbReference>
<dbReference type="PANTHER" id="PTHR23305">
    <property type="entry name" value="OBG GTPASE FAMILY"/>
    <property type="match status" value="1"/>
</dbReference>